<feature type="signal peptide" evidence="1">
    <location>
        <begin position="1"/>
        <end position="27"/>
    </location>
</feature>
<dbReference type="OrthoDB" id="3311125at2"/>
<dbReference type="Pfam" id="PF12138">
    <property type="entry name" value="Spherulin4"/>
    <property type="match status" value="1"/>
</dbReference>
<keyword evidence="1" id="KW-0732">Signal</keyword>
<dbReference type="RefSeq" id="WP_145938784.1">
    <property type="nucleotide sequence ID" value="NZ_BNAV01000020.1"/>
</dbReference>
<dbReference type="EMBL" id="BNAV01000020">
    <property type="protein sequence ID" value="GHF87058.1"/>
    <property type="molecule type" value="Genomic_DNA"/>
</dbReference>
<proteinExistence type="predicted"/>
<comment type="caution">
    <text evidence="2">The sequence shown here is derived from an EMBL/GenBank/DDBJ whole genome shotgun (WGS) entry which is preliminary data.</text>
</comment>
<evidence type="ECO:0000256" key="1">
    <source>
        <dbReference type="SAM" id="SignalP"/>
    </source>
</evidence>
<reference evidence="2" key="1">
    <citation type="journal article" date="2014" name="Int. J. Syst. Evol. Microbiol.">
        <title>Complete genome sequence of Corynebacterium casei LMG S-19264T (=DSM 44701T), isolated from a smear-ripened cheese.</title>
        <authorList>
            <consortium name="US DOE Joint Genome Institute (JGI-PGF)"/>
            <person name="Walter F."/>
            <person name="Albersmeier A."/>
            <person name="Kalinowski J."/>
            <person name="Ruckert C."/>
        </authorList>
    </citation>
    <scope>NUCLEOTIDE SEQUENCE</scope>
    <source>
        <strain evidence="2">CGMCC 4.7679</strain>
    </source>
</reference>
<evidence type="ECO:0000313" key="3">
    <source>
        <dbReference type="Proteomes" id="UP000658656"/>
    </source>
</evidence>
<reference evidence="2" key="2">
    <citation type="submission" date="2020-09" db="EMBL/GenBank/DDBJ databases">
        <authorList>
            <person name="Sun Q."/>
            <person name="Zhou Y."/>
        </authorList>
    </citation>
    <scope>NUCLEOTIDE SEQUENCE</scope>
    <source>
        <strain evidence="2">CGMCC 4.7679</strain>
    </source>
</reference>
<dbReference type="PANTHER" id="PTHR35040:SF7">
    <property type="entry name" value="FIBRONECTIN TYPE-III DOMAIN-CONTAINING PROTEIN-RELATED"/>
    <property type="match status" value="1"/>
</dbReference>
<dbReference type="AlphaFoldDB" id="A0A8H9MH64"/>
<keyword evidence="3" id="KW-1185">Reference proteome</keyword>
<evidence type="ECO:0008006" key="4">
    <source>
        <dbReference type="Google" id="ProtNLM"/>
    </source>
</evidence>
<evidence type="ECO:0000313" key="2">
    <source>
        <dbReference type="EMBL" id="GHF87058.1"/>
    </source>
</evidence>
<dbReference type="Proteomes" id="UP000658656">
    <property type="component" value="Unassembled WGS sequence"/>
</dbReference>
<organism evidence="2 3">
    <name type="scientific">Amycolatopsis bartoniae</name>
    <dbReference type="NCBI Taxonomy" id="941986"/>
    <lineage>
        <taxon>Bacteria</taxon>
        <taxon>Bacillati</taxon>
        <taxon>Actinomycetota</taxon>
        <taxon>Actinomycetes</taxon>
        <taxon>Pseudonocardiales</taxon>
        <taxon>Pseudonocardiaceae</taxon>
        <taxon>Amycolatopsis</taxon>
    </lineage>
</organism>
<protein>
    <recommendedName>
        <fullName evidence="4">PEP-CTERM sorting domain-containing protein</fullName>
    </recommendedName>
</protein>
<gene>
    <name evidence="2" type="ORF">GCM10017566_71180</name>
</gene>
<dbReference type="PANTHER" id="PTHR35040">
    <property type="match status" value="1"/>
</dbReference>
<sequence length="272" mass="28822">MHGRMFSRLLATASALAAAVTVGTATAAPTVQHLAIPAYFNPATAYWPQLTASSAVGIAIANPNSGPGSGFDQQYADAIQAASAAGRRVIGYVDTGYFGTTGRTTHNGETSVEAWTAQAEAEVSQWYSWYGSYGLSGIFFDDGLPDCGHVDLYKAVDKYVKDNYGGFTVDNPGGAAEECYSSAADVIVMFEGTYASYTGWTAPSWELSADPDKIWHLVYSTASQSDMENAMALSRQRNAGYVYVTPDGPDGNPWDSLPTGSYWTGETALIGA</sequence>
<feature type="chain" id="PRO_5034049172" description="PEP-CTERM sorting domain-containing protein" evidence="1">
    <location>
        <begin position="28"/>
        <end position="272"/>
    </location>
</feature>
<name>A0A8H9MH64_9PSEU</name>
<dbReference type="InterPro" id="IPR021986">
    <property type="entry name" value="Spherulin4"/>
</dbReference>
<accession>A0A8H9MH64</accession>